<keyword evidence="3" id="KW-0227">DNA damage</keyword>
<dbReference type="RefSeq" id="WP_187430163.1">
    <property type="nucleotide sequence ID" value="NZ_CP143425.1"/>
</dbReference>
<evidence type="ECO:0000256" key="2">
    <source>
        <dbReference type="ARBA" id="ARBA00022670"/>
    </source>
</evidence>
<dbReference type="Proteomes" id="UP001318682">
    <property type="component" value="Plasmid pROLI83"/>
</dbReference>
<proteinExistence type="inferred from homology"/>
<comment type="similarity">
    <text evidence="1 8">Belongs to the SOS response-associated peptidase family.</text>
</comment>
<evidence type="ECO:0000256" key="7">
    <source>
        <dbReference type="ARBA" id="ARBA00023239"/>
    </source>
</evidence>
<evidence type="ECO:0000256" key="6">
    <source>
        <dbReference type="ARBA" id="ARBA00023125"/>
    </source>
</evidence>
<organism evidence="9 10">
    <name type="scientific">Roseobacter fucihabitans</name>
    <dbReference type="NCBI Taxonomy" id="1537242"/>
    <lineage>
        <taxon>Bacteria</taxon>
        <taxon>Pseudomonadati</taxon>
        <taxon>Pseudomonadota</taxon>
        <taxon>Alphaproteobacteria</taxon>
        <taxon>Rhodobacterales</taxon>
        <taxon>Roseobacteraceae</taxon>
        <taxon>Roseobacter</taxon>
    </lineage>
</organism>
<evidence type="ECO:0000256" key="3">
    <source>
        <dbReference type="ARBA" id="ARBA00022763"/>
    </source>
</evidence>
<evidence type="ECO:0000256" key="5">
    <source>
        <dbReference type="ARBA" id="ARBA00023124"/>
    </source>
</evidence>
<dbReference type="EC" id="3.4.-.-" evidence="8"/>
<evidence type="ECO:0000313" key="10">
    <source>
        <dbReference type="Proteomes" id="UP001318682"/>
    </source>
</evidence>
<evidence type="ECO:0000256" key="1">
    <source>
        <dbReference type="ARBA" id="ARBA00008136"/>
    </source>
</evidence>
<geneLocation type="plasmid" evidence="9 10">
    <name>pROLI83</name>
</geneLocation>
<reference evidence="9 10" key="1">
    <citation type="submission" date="2024-01" db="EMBL/GenBank/DDBJ databases">
        <title>Roseobacter fucihabitans sp. nov., isolated from the brown alga Fucus spiralis.</title>
        <authorList>
            <person name="Hahnke S."/>
            <person name="Berger M."/>
            <person name="Schlingloff A."/>
            <person name="Athale I."/>
            <person name="Neumann-Schaal M."/>
            <person name="Adenaya A."/>
            <person name="Poehlein A."/>
            <person name="Daniel R."/>
            <person name="Pertersen J."/>
            <person name="Brinkhoff T."/>
        </authorList>
    </citation>
    <scope>NUCLEOTIDE SEQUENCE [LARGE SCALE GENOMIC DNA]</scope>
    <source>
        <strain evidence="9 10">B14</strain>
        <plasmid evidence="9 10">pROLI83</plasmid>
    </source>
</reference>
<keyword evidence="7" id="KW-0456">Lyase</keyword>
<dbReference type="PANTHER" id="PTHR13604">
    <property type="entry name" value="DC12-RELATED"/>
    <property type="match status" value="1"/>
</dbReference>
<evidence type="ECO:0000256" key="4">
    <source>
        <dbReference type="ARBA" id="ARBA00022801"/>
    </source>
</evidence>
<protein>
    <recommendedName>
        <fullName evidence="8">Abasic site processing protein</fullName>
        <ecNumber evidence="8">3.4.-.-</ecNumber>
    </recommendedName>
</protein>
<name>A0ABZ2C2J9_9RHOB</name>
<keyword evidence="9" id="KW-0614">Plasmid</keyword>
<keyword evidence="5" id="KW-0190">Covalent protein-DNA linkage</keyword>
<accession>A0ABZ2C2J9</accession>
<dbReference type="PANTHER" id="PTHR13604:SF0">
    <property type="entry name" value="ABASIC SITE PROCESSING PROTEIN HMCES"/>
    <property type="match status" value="1"/>
</dbReference>
<gene>
    <name evidence="9" type="ORF">ROLI_046390</name>
</gene>
<dbReference type="InterPro" id="IPR003738">
    <property type="entry name" value="SRAP"/>
</dbReference>
<evidence type="ECO:0000313" key="9">
    <source>
        <dbReference type="EMBL" id="WVX51537.1"/>
    </source>
</evidence>
<keyword evidence="10" id="KW-1185">Reference proteome</keyword>
<keyword evidence="6" id="KW-0238">DNA-binding</keyword>
<dbReference type="SUPFAM" id="SSF143081">
    <property type="entry name" value="BB1717-like"/>
    <property type="match status" value="1"/>
</dbReference>
<keyword evidence="2 8" id="KW-0645">Protease</keyword>
<evidence type="ECO:0000256" key="8">
    <source>
        <dbReference type="RuleBase" id="RU364100"/>
    </source>
</evidence>
<dbReference type="EMBL" id="CP143425">
    <property type="protein sequence ID" value="WVX51537.1"/>
    <property type="molecule type" value="Genomic_DNA"/>
</dbReference>
<dbReference type="Gene3D" id="3.90.1680.10">
    <property type="entry name" value="SOS response associated peptidase-like"/>
    <property type="match status" value="1"/>
</dbReference>
<sequence length="230" mass="25535">MCNLYSNTTASEAMRQLFMVDASRDHLGNAQPRPGIHPKGTAPVVALNDDGNCELVEMSWGFRTPKVSKRTGKPIKPAAWNNARDDKLMKSGLWKASFLARRCLVPATSFNETKGQRPATDYWFALAGEGEDRPPFAIAGLWRRENEDLLEPEHPRRVHTMVTTEANDLVRPIHAKGRMPVILRPYDYETWLTGSHDEALALIKPFLAAEMRIVLQGVGVKSDGGAEGDA</sequence>
<keyword evidence="4 8" id="KW-0378">Hydrolase</keyword>
<dbReference type="InterPro" id="IPR036590">
    <property type="entry name" value="SRAP-like"/>
</dbReference>
<dbReference type="Pfam" id="PF02586">
    <property type="entry name" value="SRAP"/>
    <property type="match status" value="1"/>
</dbReference>